<evidence type="ECO:0000313" key="1">
    <source>
        <dbReference type="EMBL" id="MBD8129099.1"/>
    </source>
</evidence>
<comment type="caution">
    <text evidence="1">The sequence shown here is derived from an EMBL/GenBank/DDBJ whole genome shotgun (WGS) entry which is preliminary data.</text>
</comment>
<gene>
    <name evidence="1" type="ORF">IFT41_23670</name>
</gene>
<dbReference type="EMBL" id="JACYNR010000034">
    <property type="protein sequence ID" value="MBD8129099.1"/>
    <property type="molecule type" value="Genomic_DNA"/>
</dbReference>
<protein>
    <submittedName>
        <fullName evidence="1">Uncharacterized protein</fullName>
    </submittedName>
</protein>
<reference evidence="1 2" key="1">
    <citation type="journal article" date="2020" name="FEMS Microbiol. Ecol.">
        <title>Temporal dynamics of bacterial communities during seed development and maturation.</title>
        <authorList>
            <person name="Chesneau G."/>
            <person name="Torres-Cortes G."/>
            <person name="Briand M."/>
            <person name="Darrasse A."/>
            <person name="Preveaux A."/>
            <person name="Marais C."/>
            <person name="Jacques M.A."/>
            <person name="Shade A."/>
            <person name="Barret M."/>
        </authorList>
    </citation>
    <scope>NUCLEOTIDE SEQUENCE [LARGE SCALE GENOMIC DNA]</scope>
    <source>
        <strain evidence="1 2">CFBP13709</strain>
    </source>
</reference>
<evidence type="ECO:0000313" key="2">
    <source>
        <dbReference type="Proteomes" id="UP000610459"/>
    </source>
</evidence>
<name>A0ACC5PVM0_ENTAG</name>
<accession>A0ACC5PVM0</accession>
<sequence length="68" mass="7666">MGIIKGWSILIEPDGEPAIELNSRQKPHTESELLVVPLMNAGARYFPLMRIASFTVTPQLENDHEILH</sequence>
<dbReference type="Proteomes" id="UP000610459">
    <property type="component" value="Unassembled WGS sequence"/>
</dbReference>
<proteinExistence type="predicted"/>
<organism evidence="1 2">
    <name type="scientific">Enterobacter agglomerans</name>
    <name type="common">Erwinia herbicola</name>
    <name type="synonym">Pantoea agglomerans</name>
    <dbReference type="NCBI Taxonomy" id="549"/>
    <lineage>
        <taxon>Bacteria</taxon>
        <taxon>Pseudomonadati</taxon>
        <taxon>Pseudomonadota</taxon>
        <taxon>Gammaproteobacteria</taxon>
        <taxon>Enterobacterales</taxon>
        <taxon>Erwiniaceae</taxon>
        <taxon>Pantoea</taxon>
        <taxon>Pantoea agglomerans group</taxon>
    </lineage>
</organism>
<keyword evidence="2" id="KW-1185">Reference proteome</keyword>